<gene>
    <name evidence="2" type="ORF">PAXRUDRAFT_16631</name>
    <name evidence="1" type="ORF">PAXRUDRAFT_18235</name>
</gene>
<dbReference type="HOGENOM" id="CLU_2184800_0_0_1"/>
<dbReference type="Proteomes" id="UP000054538">
    <property type="component" value="Unassembled WGS sequence"/>
</dbReference>
<proteinExistence type="predicted"/>
<dbReference type="AlphaFoldDB" id="A0A0D0CMC4"/>
<name>A0A0D0CMC4_9AGAM</name>
<evidence type="ECO:0000313" key="1">
    <source>
        <dbReference type="EMBL" id="KIK76418.1"/>
    </source>
</evidence>
<reference evidence="3" key="2">
    <citation type="submission" date="2015-01" db="EMBL/GenBank/DDBJ databases">
        <title>Evolutionary Origins and Diversification of the Mycorrhizal Mutualists.</title>
        <authorList>
            <consortium name="DOE Joint Genome Institute"/>
            <consortium name="Mycorrhizal Genomics Consortium"/>
            <person name="Kohler A."/>
            <person name="Kuo A."/>
            <person name="Nagy L.G."/>
            <person name="Floudas D."/>
            <person name="Copeland A."/>
            <person name="Barry K.W."/>
            <person name="Cichocki N."/>
            <person name="Veneault-Fourrey C."/>
            <person name="LaButti K."/>
            <person name="Lindquist E.A."/>
            <person name="Lipzen A."/>
            <person name="Lundell T."/>
            <person name="Morin E."/>
            <person name="Murat C."/>
            <person name="Riley R."/>
            <person name="Ohm R."/>
            <person name="Sun H."/>
            <person name="Tunlid A."/>
            <person name="Henrissat B."/>
            <person name="Grigoriev I.V."/>
            <person name="Hibbett D.S."/>
            <person name="Martin F."/>
        </authorList>
    </citation>
    <scope>NUCLEOTIDE SEQUENCE [LARGE SCALE GENOMIC DNA]</scope>
    <source>
        <strain evidence="2 3">Ve08.2h10</strain>
    </source>
</reference>
<reference evidence="1" key="3">
    <citation type="submission" date="2015-02" db="EMBL/GenBank/DDBJ databases">
        <title>Evolutionary Origins and Diversification of the Mycorrhizal Mutualists.</title>
        <authorList>
            <consortium name="DOE Joint Genome Institute"/>
            <consortium name="Mycorrhizal Genomics Consortium"/>
            <person name="Kohler A."/>
            <person name="Kuo A."/>
            <person name="Nagy L.G."/>
            <person name="Floudas D."/>
            <person name="Copeland A."/>
            <person name="Barry K.W."/>
            <person name="Cichocki N."/>
            <person name="Veneault-Fourrey C."/>
            <person name="LaButti K."/>
            <person name="Lindquist E.A."/>
            <person name="Lipzen A."/>
            <person name="Lundell T."/>
            <person name="Morin E."/>
            <person name="Murat C."/>
            <person name="Riley R."/>
            <person name="Ohm R."/>
            <person name="Sun H."/>
            <person name="Tunlid A."/>
            <person name="Henrissat B."/>
            <person name="Grigoriev I.V."/>
            <person name="Hibbett D.S."/>
            <person name="Martin F."/>
        </authorList>
    </citation>
    <scope>NUCLEOTIDE SEQUENCE</scope>
    <source>
        <strain evidence="1">Ve08.2h10</strain>
    </source>
</reference>
<keyword evidence="3" id="KW-1185">Reference proteome</keyword>
<accession>A0A0D0CMC4</accession>
<evidence type="ECO:0000313" key="2">
    <source>
        <dbReference type="EMBL" id="KIK78893.1"/>
    </source>
</evidence>
<dbReference type="EMBL" id="KN827502">
    <property type="protein sequence ID" value="KIK76418.1"/>
    <property type="molecule type" value="Genomic_DNA"/>
</dbReference>
<dbReference type="EMBL" id="KN826440">
    <property type="protein sequence ID" value="KIK78893.1"/>
    <property type="molecule type" value="Genomic_DNA"/>
</dbReference>
<evidence type="ECO:0000313" key="3">
    <source>
        <dbReference type="Proteomes" id="UP000054538"/>
    </source>
</evidence>
<organism evidence="1 3">
    <name type="scientific">Paxillus rubicundulus Ve08.2h10</name>
    <dbReference type="NCBI Taxonomy" id="930991"/>
    <lineage>
        <taxon>Eukaryota</taxon>
        <taxon>Fungi</taxon>
        <taxon>Dikarya</taxon>
        <taxon>Basidiomycota</taxon>
        <taxon>Agaricomycotina</taxon>
        <taxon>Agaricomycetes</taxon>
        <taxon>Agaricomycetidae</taxon>
        <taxon>Boletales</taxon>
        <taxon>Paxilineae</taxon>
        <taxon>Paxillaceae</taxon>
        <taxon>Paxillus</taxon>
    </lineage>
</organism>
<protein>
    <submittedName>
        <fullName evidence="1">Uncharacterized protein</fullName>
    </submittedName>
</protein>
<sequence>MRSEFALYPSHIATVLRLATTMADSKVTGAIATMLCTTLDSLEIELSLPYARYQKNEKVIKIMVNDKVEWSYKWKKTFSPQLGQNLIVPLSSTINIVASSTSSSTKTGA</sequence>
<reference evidence="1 3" key="1">
    <citation type="submission" date="2014-04" db="EMBL/GenBank/DDBJ databases">
        <authorList>
            <consortium name="DOE Joint Genome Institute"/>
            <person name="Kuo A."/>
            <person name="Kohler A."/>
            <person name="Jargeat P."/>
            <person name="Nagy L.G."/>
            <person name="Floudas D."/>
            <person name="Copeland A."/>
            <person name="Barry K.W."/>
            <person name="Cichocki N."/>
            <person name="Veneault-Fourrey C."/>
            <person name="LaButti K."/>
            <person name="Lindquist E.A."/>
            <person name="Lipzen A."/>
            <person name="Lundell T."/>
            <person name="Morin E."/>
            <person name="Murat C."/>
            <person name="Sun H."/>
            <person name="Tunlid A."/>
            <person name="Henrissat B."/>
            <person name="Grigoriev I.V."/>
            <person name="Hibbett D.S."/>
            <person name="Martin F."/>
            <person name="Nordberg H.P."/>
            <person name="Cantor M.N."/>
            <person name="Hua S.X."/>
        </authorList>
    </citation>
    <scope>NUCLEOTIDE SEQUENCE [LARGE SCALE GENOMIC DNA]</scope>
    <source>
        <strain evidence="1 3">Ve08.2h10</strain>
    </source>
</reference>